<name>A0A1I6HQJ3_9GAMM</name>
<dbReference type="InterPro" id="IPR011006">
    <property type="entry name" value="CheY-like_superfamily"/>
</dbReference>
<dbReference type="Gene3D" id="3.40.50.2300">
    <property type="match status" value="1"/>
</dbReference>
<accession>A0A1I6HQJ3</accession>
<dbReference type="PANTHER" id="PTHR44591:SF3">
    <property type="entry name" value="RESPONSE REGULATORY DOMAIN-CONTAINING PROTEIN"/>
    <property type="match status" value="1"/>
</dbReference>
<evidence type="ECO:0000313" key="4">
    <source>
        <dbReference type="EMBL" id="SFR56725.1"/>
    </source>
</evidence>
<dbReference type="SMART" id="SM00448">
    <property type="entry name" value="REC"/>
    <property type="match status" value="1"/>
</dbReference>
<dbReference type="InterPro" id="IPR050595">
    <property type="entry name" value="Bact_response_regulator"/>
</dbReference>
<dbReference type="PROSITE" id="PS50110">
    <property type="entry name" value="RESPONSE_REGULATORY"/>
    <property type="match status" value="1"/>
</dbReference>
<evidence type="ECO:0000259" key="3">
    <source>
        <dbReference type="PROSITE" id="PS50110"/>
    </source>
</evidence>
<keyword evidence="1 2" id="KW-0597">Phosphoprotein</keyword>
<dbReference type="Proteomes" id="UP000199424">
    <property type="component" value="Unassembled WGS sequence"/>
</dbReference>
<keyword evidence="5" id="KW-1185">Reference proteome</keyword>
<dbReference type="PANTHER" id="PTHR44591">
    <property type="entry name" value="STRESS RESPONSE REGULATOR PROTEIN 1"/>
    <property type="match status" value="1"/>
</dbReference>
<organism evidence="4 5">
    <name type="scientific">Pseudidiomarina maritima</name>
    <dbReference type="NCBI Taxonomy" id="519453"/>
    <lineage>
        <taxon>Bacteria</taxon>
        <taxon>Pseudomonadati</taxon>
        <taxon>Pseudomonadota</taxon>
        <taxon>Gammaproteobacteria</taxon>
        <taxon>Alteromonadales</taxon>
        <taxon>Idiomarinaceae</taxon>
        <taxon>Pseudidiomarina</taxon>
    </lineage>
</organism>
<protein>
    <submittedName>
        <fullName evidence="4">Response regulator receiver domain-containing protein</fullName>
    </submittedName>
</protein>
<evidence type="ECO:0000313" key="5">
    <source>
        <dbReference type="Proteomes" id="UP000199424"/>
    </source>
</evidence>
<evidence type="ECO:0000256" key="2">
    <source>
        <dbReference type="PROSITE-ProRule" id="PRU00169"/>
    </source>
</evidence>
<dbReference type="Pfam" id="PF00072">
    <property type="entry name" value="Response_reg"/>
    <property type="match status" value="1"/>
</dbReference>
<sequence>MPSTKQILVVENDQTLRELLEFLLNREGYKVKTVSDGDFAQKELRENPSYHLIILDLLLPIITGRQLLRWIRRSPEIMHIPALVLTDLQDEDDIASALDEGANDYVIKPFQPKELQARIRKLLQIKRSSQG</sequence>
<feature type="modified residue" description="4-aspartylphosphate" evidence="2">
    <location>
        <position position="56"/>
    </location>
</feature>
<dbReference type="RefSeq" id="WP_092858193.1">
    <property type="nucleotide sequence ID" value="NZ_FOYU01000003.1"/>
</dbReference>
<feature type="domain" description="Response regulatory" evidence="3">
    <location>
        <begin position="6"/>
        <end position="123"/>
    </location>
</feature>
<dbReference type="GO" id="GO:0000160">
    <property type="term" value="P:phosphorelay signal transduction system"/>
    <property type="evidence" value="ECO:0007669"/>
    <property type="project" value="InterPro"/>
</dbReference>
<evidence type="ECO:0000256" key="1">
    <source>
        <dbReference type="ARBA" id="ARBA00022553"/>
    </source>
</evidence>
<gene>
    <name evidence="4" type="ORF">SAMN04488070_2042</name>
</gene>
<reference evidence="5" key="1">
    <citation type="submission" date="2016-10" db="EMBL/GenBank/DDBJ databases">
        <authorList>
            <person name="Varghese N."/>
            <person name="Submissions S."/>
        </authorList>
    </citation>
    <scope>NUCLEOTIDE SEQUENCE [LARGE SCALE GENOMIC DNA]</scope>
    <source>
        <strain evidence="5">CGMCC 1.7285</strain>
    </source>
</reference>
<proteinExistence type="predicted"/>
<dbReference type="InterPro" id="IPR001789">
    <property type="entry name" value="Sig_transdc_resp-reg_receiver"/>
</dbReference>
<dbReference type="SUPFAM" id="SSF52172">
    <property type="entry name" value="CheY-like"/>
    <property type="match status" value="1"/>
</dbReference>
<dbReference type="EMBL" id="FOYU01000003">
    <property type="protein sequence ID" value="SFR56725.1"/>
    <property type="molecule type" value="Genomic_DNA"/>
</dbReference>
<dbReference type="AlphaFoldDB" id="A0A1I6HQJ3"/>